<feature type="binding site" evidence="14">
    <location>
        <position position="414"/>
    </location>
    <ligand>
        <name>Zn(2+)</name>
        <dbReference type="ChEBI" id="CHEBI:29105"/>
    </ligand>
</feature>
<feature type="binding site" evidence="14">
    <location>
        <position position="430"/>
    </location>
    <ligand>
        <name>Zn(2+)</name>
        <dbReference type="ChEBI" id="CHEBI:29105"/>
    </ligand>
</feature>
<dbReference type="SMART" id="SM00278">
    <property type="entry name" value="HhH1"/>
    <property type="match status" value="3"/>
</dbReference>
<evidence type="ECO:0000313" key="17">
    <source>
        <dbReference type="EMBL" id="HGM97752.1"/>
    </source>
</evidence>
<evidence type="ECO:0000256" key="13">
    <source>
        <dbReference type="ARBA" id="ARBA00060881"/>
    </source>
</evidence>
<dbReference type="InterPro" id="IPR003583">
    <property type="entry name" value="Hlx-hairpin-Hlx_DNA-bd_motif"/>
</dbReference>
<keyword evidence="9 14" id="KW-0460">Magnesium</keyword>
<dbReference type="CDD" id="cd00114">
    <property type="entry name" value="LIGANc"/>
    <property type="match status" value="1"/>
</dbReference>
<keyword evidence="11 14" id="KW-0234">DNA repair</keyword>
<reference evidence="17" key="1">
    <citation type="journal article" date="2020" name="mSystems">
        <title>Genome- and Community-Level Interaction Insights into Carbon Utilization and Element Cycling Functions of Hydrothermarchaeota in Hydrothermal Sediment.</title>
        <authorList>
            <person name="Zhou Z."/>
            <person name="Liu Y."/>
            <person name="Xu W."/>
            <person name="Pan J."/>
            <person name="Luo Z.H."/>
            <person name="Li M."/>
        </authorList>
    </citation>
    <scope>NUCLEOTIDE SEQUENCE [LARGE SCALE GENOMIC DNA]</scope>
    <source>
        <strain evidence="17">SpSt-626</strain>
        <strain evidence="16">SpSt-695</strain>
    </source>
</reference>
<dbReference type="Gene3D" id="1.10.150.20">
    <property type="entry name" value="5' to 3' exonuclease, C-terminal subdomain"/>
    <property type="match status" value="2"/>
</dbReference>
<feature type="binding site" evidence="14">
    <location>
        <begin position="34"/>
        <end position="38"/>
    </location>
    <ligand>
        <name>NAD(+)</name>
        <dbReference type="ChEBI" id="CHEBI:57540"/>
    </ligand>
</feature>
<dbReference type="EC" id="6.5.1.2" evidence="2 14"/>
<feature type="binding site" evidence="14">
    <location>
        <position position="296"/>
    </location>
    <ligand>
        <name>NAD(+)</name>
        <dbReference type="ChEBI" id="CHEBI:57540"/>
    </ligand>
</feature>
<comment type="similarity">
    <text evidence="13 14">Belongs to the NAD-dependent DNA ligase family. LigA subfamily.</text>
</comment>
<feature type="active site" description="N6-AMP-lysine intermediate" evidence="14">
    <location>
        <position position="119"/>
    </location>
</feature>
<dbReference type="Pfam" id="PF22745">
    <property type="entry name" value="Nlig-Ia"/>
    <property type="match status" value="1"/>
</dbReference>
<name>A0A7V4ABR9_UNCW3</name>
<feature type="binding site" evidence="14">
    <location>
        <position position="435"/>
    </location>
    <ligand>
        <name>Zn(2+)</name>
        <dbReference type="ChEBI" id="CHEBI:29105"/>
    </ligand>
</feature>
<feature type="binding site" evidence="14">
    <location>
        <position position="180"/>
    </location>
    <ligand>
        <name>NAD(+)</name>
        <dbReference type="ChEBI" id="CHEBI:57540"/>
    </ligand>
</feature>
<dbReference type="SMART" id="SM00532">
    <property type="entry name" value="LIGANc"/>
    <property type="match status" value="1"/>
</dbReference>
<dbReference type="InterPro" id="IPR036420">
    <property type="entry name" value="BRCT_dom_sf"/>
</dbReference>
<keyword evidence="4 14" id="KW-0436">Ligase</keyword>
<comment type="catalytic activity">
    <reaction evidence="12 14">
        <text>NAD(+) + (deoxyribonucleotide)n-3'-hydroxyl + 5'-phospho-(deoxyribonucleotide)m = (deoxyribonucleotide)n+m + AMP + beta-nicotinamide D-nucleotide.</text>
        <dbReference type="EC" id="6.5.1.2"/>
    </reaction>
</comment>
<keyword evidence="8 14" id="KW-0862">Zinc</keyword>
<dbReference type="PROSITE" id="PS50172">
    <property type="entry name" value="BRCT"/>
    <property type="match status" value="1"/>
</dbReference>
<keyword evidence="10 14" id="KW-0520">NAD</keyword>
<dbReference type="PANTHER" id="PTHR23389">
    <property type="entry name" value="CHROMOSOME TRANSMISSION FIDELITY FACTOR 18"/>
    <property type="match status" value="1"/>
</dbReference>
<dbReference type="Gene3D" id="2.40.50.140">
    <property type="entry name" value="Nucleic acid-binding proteins"/>
    <property type="match status" value="1"/>
</dbReference>
<keyword evidence="6 14" id="KW-0479">Metal-binding</keyword>
<dbReference type="EMBL" id="DTAR01000143">
    <property type="protein sequence ID" value="HGM97752.1"/>
    <property type="molecule type" value="Genomic_DNA"/>
</dbReference>
<dbReference type="Pfam" id="PF03120">
    <property type="entry name" value="OB_DNA_ligase"/>
    <property type="match status" value="1"/>
</dbReference>
<dbReference type="GO" id="GO:0003677">
    <property type="term" value="F:DNA binding"/>
    <property type="evidence" value="ECO:0007669"/>
    <property type="project" value="InterPro"/>
</dbReference>
<sequence>MEREEVKKRIEELRKEINYHNYRYYVLNDPVISDEEYDKLFRELVELEEKFPEFKTPDSPTQRVGASPQKEFNPFPHKEEMLSLQDARNEEEVIEFDKRIKRFLNLPERTPIEYTAEPKIDGLSTEIVYEDGVLKGAGTRGDGTVGEDVTLNVKTIKTIPLYLIENKEYKIPKRIDVRGEVYMNKKDFEELNKERLKKGETLFANPRNAAAGSLRQLDPNVTAKRKLDFFAWGIGYVEGIEFKTQWEVLSALKAFGFKVNPYIKLCKNIDEVIDYYREFKDKRDSLPYDIDGIVIKVNSFDMQKRLGKTIRAPRWAIAGKYPAPEVTTKIKEVIFQVGRTGIITPVAVFDPTPVGGVMVQRATLHNFDEIKRMDVRIGDWVYLRRAGEVIPEVVKVVKEKRTGEEKEILPPSKCPVCSGDVFKEGAYLKCINLSCPAKLKGAIKHFASKRAMDIEGLGTKLIEQIVDRGLVKDLADIYYIKRHQWAALERMAEKSAENIINAIEKSKNVSLARFLYALGVPLIGEHGAKLLAKHFGSIERLYNVRIDELLRIEGIGPEMAESVVKFFREERNRKVIEKLINAGIKFEEVKVSKENPFYGKTFVFTGTLKNFTREEAQRIVEDFGGRAAGSISKKVDYLVVGEEPGSKLQKAKELGVKTINEEEFLKMIEEAKKSG</sequence>
<evidence type="ECO:0000256" key="11">
    <source>
        <dbReference type="ARBA" id="ARBA00023204"/>
    </source>
</evidence>
<gene>
    <name evidence="14 17" type="primary">ligA</name>
    <name evidence="17" type="ORF">ENT96_01720</name>
    <name evidence="16" type="ORF">ENU72_02965</name>
</gene>
<feature type="binding site" evidence="14">
    <location>
        <begin position="83"/>
        <end position="84"/>
    </location>
    <ligand>
        <name>NAD(+)</name>
        <dbReference type="ChEBI" id="CHEBI:57540"/>
    </ligand>
</feature>
<organism evidence="17">
    <name type="scientific">candidate division WOR-3 bacterium</name>
    <dbReference type="NCBI Taxonomy" id="2052148"/>
    <lineage>
        <taxon>Bacteria</taxon>
        <taxon>Bacteria division WOR-3</taxon>
    </lineage>
</organism>
<feature type="binding site" evidence="14">
    <location>
        <position position="117"/>
    </location>
    <ligand>
        <name>NAD(+)</name>
        <dbReference type="ChEBI" id="CHEBI:57540"/>
    </ligand>
</feature>
<feature type="binding site" evidence="14">
    <location>
        <position position="320"/>
    </location>
    <ligand>
        <name>NAD(+)</name>
        <dbReference type="ChEBI" id="CHEBI:57540"/>
    </ligand>
</feature>
<dbReference type="PANTHER" id="PTHR23389:SF9">
    <property type="entry name" value="DNA LIGASE"/>
    <property type="match status" value="1"/>
</dbReference>
<dbReference type="InterPro" id="IPR012340">
    <property type="entry name" value="NA-bd_OB-fold"/>
</dbReference>
<evidence type="ECO:0000256" key="1">
    <source>
        <dbReference type="ARBA" id="ARBA00004067"/>
    </source>
</evidence>
<evidence type="ECO:0000256" key="12">
    <source>
        <dbReference type="ARBA" id="ARBA00034005"/>
    </source>
</evidence>
<evidence type="ECO:0000256" key="5">
    <source>
        <dbReference type="ARBA" id="ARBA00022705"/>
    </source>
</evidence>
<feature type="binding site" evidence="14">
    <location>
        <position position="417"/>
    </location>
    <ligand>
        <name>Zn(2+)</name>
        <dbReference type="ChEBI" id="CHEBI:29105"/>
    </ligand>
</feature>
<dbReference type="InterPro" id="IPR018239">
    <property type="entry name" value="DNA_ligase_AS"/>
</dbReference>
<dbReference type="Pfam" id="PF01653">
    <property type="entry name" value="DNA_ligase_aden"/>
    <property type="match status" value="1"/>
</dbReference>
<dbReference type="NCBIfam" id="TIGR00575">
    <property type="entry name" value="dnlj"/>
    <property type="match status" value="1"/>
</dbReference>
<dbReference type="NCBIfam" id="NF005932">
    <property type="entry name" value="PRK07956.1"/>
    <property type="match status" value="1"/>
</dbReference>
<dbReference type="SUPFAM" id="SSF56091">
    <property type="entry name" value="DNA ligase/mRNA capping enzyme, catalytic domain"/>
    <property type="match status" value="1"/>
</dbReference>
<dbReference type="GO" id="GO:0046872">
    <property type="term" value="F:metal ion binding"/>
    <property type="evidence" value="ECO:0007669"/>
    <property type="project" value="UniProtKB-KW"/>
</dbReference>
<keyword evidence="7 14" id="KW-0227">DNA damage</keyword>
<feature type="domain" description="BRCT" evidence="15">
    <location>
        <begin position="592"/>
        <end position="675"/>
    </location>
</feature>
<dbReference type="SUPFAM" id="SSF52113">
    <property type="entry name" value="BRCT domain"/>
    <property type="match status" value="1"/>
</dbReference>
<dbReference type="Gene3D" id="3.30.470.30">
    <property type="entry name" value="DNA ligase/mRNA capping enzyme"/>
    <property type="match status" value="1"/>
</dbReference>
<keyword evidence="14" id="KW-0464">Manganese</keyword>
<evidence type="ECO:0000256" key="3">
    <source>
        <dbReference type="ARBA" id="ARBA00013308"/>
    </source>
</evidence>
<dbReference type="SUPFAM" id="SSF47781">
    <property type="entry name" value="RuvA domain 2-like"/>
    <property type="match status" value="1"/>
</dbReference>
<dbReference type="InterPro" id="IPR041663">
    <property type="entry name" value="DisA/LigA_HHH"/>
</dbReference>
<dbReference type="Gene3D" id="1.10.287.610">
    <property type="entry name" value="Helix hairpin bin"/>
    <property type="match status" value="1"/>
</dbReference>
<dbReference type="PIRSF" id="PIRSF001604">
    <property type="entry name" value="LigA"/>
    <property type="match status" value="1"/>
</dbReference>
<dbReference type="InterPro" id="IPR001679">
    <property type="entry name" value="DNA_ligase"/>
</dbReference>
<dbReference type="FunFam" id="1.10.150.20:FF:000007">
    <property type="entry name" value="DNA ligase"/>
    <property type="match status" value="1"/>
</dbReference>
<dbReference type="InterPro" id="IPR013840">
    <property type="entry name" value="DNAligase_N"/>
</dbReference>
<proteinExistence type="inferred from homology"/>
<dbReference type="InterPro" id="IPR001357">
    <property type="entry name" value="BRCT_dom"/>
</dbReference>
<dbReference type="PROSITE" id="PS01055">
    <property type="entry name" value="DNA_LIGASE_N1"/>
    <property type="match status" value="1"/>
</dbReference>
<evidence type="ECO:0000259" key="15">
    <source>
        <dbReference type="PROSITE" id="PS50172"/>
    </source>
</evidence>
<dbReference type="Pfam" id="PF00533">
    <property type="entry name" value="BRCT"/>
    <property type="match status" value="1"/>
</dbReference>
<dbReference type="GO" id="GO:0005829">
    <property type="term" value="C:cytosol"/>
    <property type="evidence" value="ECO:0007669"/>
    <property type="project" value="TreeGrafter"/>
</dbReference>
<evidence type="ECO:0000256" key="6">
    <source>
        <dbReference type="ARBA" id="ARBA00022723"/>
    </source>
</evidence>
<dbReference type="FunFam" id="1.10.150.20:FF:000006">
    <property type="entry name" value="DNA ligase"/>
    <property type="match status" value="1"/>
</dbReference>
<dbReference type="AlphaFoldDB" id="A0A7V4ABR9"/>
<accession>A0A7V4ABR9</accession>
<evidence type="ECO:0000256" key="7">
    <source>
        <dbReference type="ARBA" id="ARBA00022763"/>
    </source>
</evidence>
<dbReference type="CDD" id="cd17748">
    <property type="entry name" value="BRCT_DNA_ligase_like"/>
    <property type="match status" value="1"/>
</dbReference>
<dbReference type="EMBL" id="DTDP01000134">
    <property type="protein sequence ID" value="HGK53966.1"/>
    <property type="molecule type" value="Genomic_DNA"/>
</dbReference>
<dbReference type="FunFam" id="2.40.50.140:FF:000012">
    <property type="entry name" value="DNA ligase"/>
    <property type="match status" value="1"/>
</dbReference>
<dbReference type="GO" id="GO:0006281">
    <property type="term" value="P:DNA repair"/>
    <property type="evidence" value="ECO:0007669"/>
    <property type="project" value="UniProtKB-KW"/>
</dbReference>
<dbReference type="FunFam" id="3.30.470.30:FF:000001">
    <property type="entry name" value="DNA ligase"/>
    <property type="match status" value="1"/>
</dbReference>
<dbReference type="InterPro" id="IPR013839">
    <property type="entry name" value="DNAligase_adenylation"/>
</dbReference>
<feature type="binding site" evidence="14">
    <location>
        <position position="140"/>
    </location>
    <ligand>
        <name>NAD(+)</name>
        <dbReference type="ChEBI" id="CHEBI:57540"/>
    </ligand>
</feature>
<evidence type="ECO:0000256" key="10">
    <source>
        <dbReference type="ARBA" id="ARBA00023027"/>
    </source>
</evidence>
<evidence type="ECO:0000256" key="2">
    <source>
        <dbReference type="ARBA" id="ARBA00012722"/>
    </source>
</evidence>
<evidence type="ECO:0000256" key="14">
    <source>
        <dbReference type="HAMAP-Rule" id="MF_01588"/>
    </source>
</evidence>
<protein>
    <recommendedName>
        <fullName evidence="3 14">DNA ligase</fullName>
        <ecNumber evidence="2 14">6.5.1.2</ecNumber>
    </recommendedName>
    <alternativeName>
        <fullName evidence="14">Polydeoxyribonucleotide synthase [NAD(+)]</fullName>
    </alternativeName>
</protein>
<evidence type="ECO:0000256" key="8">
    <source>
        <dbReference type="ARBA" id="ARBA00022833"/>
    </source>
</evidence>
<dbReference type="Pfam" id="PF12826">
    <property type="entry name" value="HHH_2"/>
    <property type="match status" value="1"/>
</dbReference>
<dbReference type="FunFam" id="1.10.287.610:FF:000002">
    <property type="entry name" value="DNA ligase"/>
    <property type="match status" value="1"/>
</dbReference>
<dbReference type="SMART" id="SM00292">
    <property type="entry name" value="BRCT"/>
    <property type="match status" value="1"/>
</dbReference>
<evidence type="ECO:0000256" key="9">
    <source>
        <dbReference type="ARBA" id="ARBA00022842"/>
    </source>
</evidence>
<comment type="caution">
    <text evidence="17">The sequence shown here is derived from an EMBL/GenBank/DDBJ whole genome shotgun (WGS) entry which is preliminary data.</text>
</comment>
<dbReference type="GO" id="GO:0006260">
    <property type="term" value="P:DNA replication"/>
    <property type="evidence" value="ECO:0007669"/>
    <property type="project" value="UniProtKB-KW"/>
</dbReference>
<comment type="cofactor">
    <cofactor evidence="14">
        <name>Mg(2+)</name>
        <dbReference type="ChEBI" id="CHEBI:18420"/>
    </cofactor>
    <cofactor evidence="14">
        <name>Mn(2+)</name>
        <dbReference type="ChEBI" id="CHEBI:29035"/>
    </cofactor>
</comment>
<dbReference type="HAMAP" id="MF_01588">
    <property type="entry name" value="DNA_ligase_A"/>
    <property type="match status" value="1"/>
</dbReference>
<evidence type="ECO:0000256" key="4">
    <source>
        <dbReference type="ARBA" id="ARBA00022598"/>
    </source>
</evidence>
<dbReference type="InterPro" id="IPR004150">
    <property type="entry name" value="NAD_DNA_ligase_OB"/>
</dbReference>
<dbReference type="SUPFAM" id="SSF50249">
    <property type="entry name" value="Nucleic acid-binding proteins"/>
    <property type="match status" value="1"/>
</dbReference>
<dbReference type="Gene3D" id="3.40.50.10190">
    <property type="entry name" value="BRCT domain"/>
    <property type="match status" value="1"/>
</dbReference>
<dbReference type="Pfam" id="PF14520">
    <property type="entry name" value="HHH_5"/>
    <property type="match status" value="1"/>
</dbReference>
<dbReference type="InterPro" id="IPR010994">
    <property type="entry name" value="RuvA_2-like"/>
</dbReference>
<evidence type="ECO:0000313" key="16">
    <source>
        <dbReference type="EMBL" id="HGK53966.1"/>
    </source>
</evidence>
<dbReference type="GO" id="GO:0003911">
    <property type="term" value="F:DNA ligase (NAD+) activity"/>
    <property type="evidence" value="ECO:0007669"/>
    <property type="project" value="UniProtKB-UniRule"/>
</dbReference>
<keyword evidence="5 14" id="KW-0235">DNA replication</keyword>
<comment type="function">
    <text evidence="1 14">DNA ligase that catalyzes the formation of phosphodiester linkages between 5'-phosphoryl and 3'-hydroxyl groups in double-stranded DNA using NAD as a coenzyme and as the energy source for the reaction. It is essential for DNA replication and repair of damaged DNA.</text>
</comment>